<protein>
    <submittedName>
        <fullName evidence="1">Uncharacterized protein</fullName>
    </submittedName>
</protein>
<dbReference type="PROSITE" id="PS51257">
    <property type="entry name" value="PROKAR_LIPOPROTEIN"/>
    <property type="match status" value="1"/>
</dbReference>
<organism evidence="1 2">
    <name type="scientific">Caerostris darwini</name>
    <dbReference type="NCBI Taxonomy" id="1538125"/>
    <lineage>
        <taxon>Eukaryota</taxon>
        <taxon>Metazoa</taxon>
        <taxon>Ecdysozoa</taxon>
        <taxon>Arthropoda</taxon>
        <taxon>Chelicerata</taxon>
        <taxon>Arachnida</taxon>
        <taxon>Araneae</taxon>
        <taxon>Araneomorphae</taxon>
        <taxon>Entelegynae</taxon>
        <taxon>Araneoidea</taxon>
        <taxon>Araneidae</taxon>
        <taxon>Caerostris</taxon>
    </lineage>
</organism>
<gene>
    <name evidence="1" type="ORF">CDAR_258731</name>
</gene>
<name>A0AAV4U806_9ARAC</name>
<sequence>MIQRISKAGIPIPVAISCDFLPLGRHAQLSWIQNGSCSGKKSGHLFANGFPRSVAKRASADNPQGVSNFRGTGVVCKLHCLSSRGVY</sequence>
<comment type="caution">
    <text evidence="1">The sequence shown here is derived from an EMBL/GenBank/DDBJ whole genome shotgun (WGS) entry which is preliminary data.</text>
</comment>
<dbReference type="AlphaFoldDB" id="A0AAV4U806"/>
<evidence type="ECO:0000313" key="2">
    <source>
        <dbReference type="Proteomes" id="UP001054837"/>
    </source>
</evidence>
<reference evidence="1 2" key="1">
    <citation type="submission" date="2021-06" db="EMBL/GenBank/DDBJ databases">
        <title>Caerostris darwini draft genome.</title>
        <authorList>
            <person name="Kono N."/>
            <person name="Arakawa K."/>
        </authorList>
    </citation>
    <scope>NUCLEOTIDE SEQUENCE [LARGE SCALE GENOMIC DNA]</scope>
</reference>
<accession>A0AAV4U806</accession>
<dbReference type="EMBL" id="BPLQ01010837">
    <property type="protein sequence ID" value="GIY53944.1"/>
    <property type="molecule type" value="Genomic_DNA"/>
</dbReference>
<keyword evidence="2" id="KW-1185">Reference proteome</keyword>
<dbReference type="Proteomes" id="UP001054837">
    <property type="component" value="Unassembled WGS sequence"/>
</dbReference>
<evidence type="ECO:0000313" key="1">
    <source>
        <dbReference type="EMBL" id="GIY53944.1"/>
    </source>
</evidence>
<proteinExistence type="predicted"/>